<feature type="compositionally biased region" description="Polar residues" evidence="1">
    <location>
        <begin position="345"/>
        <end position="354"/>
    </location>
</feature>
<dbReference type="Pfam" id="PF12763">
    <property type="entry name" value="EH"/>
    <property type="match status" value="1"/>
</dbReference>
<evidence type="ECO:0000313" key="4">
    <source>
        <dbReference type="Proteomes" id="UP001174691"/>
    </source>
</evidence>
<dbReference type="AlphaFoldDB" id="A0AA38S914"/>
<feature type="region of interest" description="Disordered" evidence="1">
    <location>
        <begin position="227"/>
        <end position="491"/>
    </location>
</feature>
<feature type="compositionally biased region" description="Polar residues" evidence="1">
    <location>
        <begin position="367"/>
        <end position="383"/>
    </location>
</feature>
<evidence type="ECO:0000313" key="3">
    <source>
        <dbReference type="EMBL" id="KAJ9158459.1"/>
    </source>
</evidence>
<feature type="region of interest" description="Disordered" evidence="1">
    <location>
        <begin position="19"/>
        <end position="141"/>
    </location>
</feature>
<feature type="compositionally biased region" description="Basic residues" evidence="1">
    <location>
        <begin position="590"/>
        <end position="613"/>
    </location>
</feature>
<feature type="domain" description="EH" evidence="2">
    <location>
        <begin position="622"/>
        <end position="727"/>
    </location>
</feature>
<sequence length="736" mass="79476">MTSPDANAALSAALKGATLAFNGQKTDSDKPKSRPQPGPKAPNLKNQDRGALLAATQASREHSTKSRSRSPTSPSGRSDRGARSRGVSRQTTGGSVQDRGQGALGRELEHGAVTRKLSQYLGSSPTSPYLLSPGGKTGPDHRSASFIAATLAASRSVSPSPHHNGQGYFAQTPQAAHSPLNPGTMRRRSIGPGSVNPSVADVDLTDTSSIAPTNSLISMFEKQKDGAAPVKDPLKKFDTSPVQPKLGARPILRARTPPILPSPQAKVHPQDREEGDGRDKQAEAEQNTERPPPKPKPRPAPERTKTPPQVVRRATTEILSPKPRRLAPKPSLQPPAVRPGATGESFRTVTNSSDRPPAAQEPKAPSPSISNEQAAKLQPNTGNAEPAALALIRRTSASSTSSDDTFVSASSTRSPSRSPPIAGREGPAASVENLSRIPASKRAPSPPKPDLRRTSSMAHIEPSKPTRLRPVTRTSTTMDSNHPSSSASTLPLDSLTSAIMAGSLAANRAPHSAALPPPVPAPRRHDPKHLHPHHHHHHHHHHNVPLIPHHSGTNSNHSPSRSPPRQAGTLLTTLRHAPSHPLSDEEDTSKHHRRRKPLQSKKKHAHHEGSRKRWREEVSARERKRYEAVWASNRGLFSDRLGPEGKSAADTPAPDLVLNVVVRDIWSRSRLPFDELAEVWDLVYHGRSGGLNREEFVVGMWLIDQRLRGRKIPARVSDSVWDSARGMRVKIPKGKK</sequence>
<organism evidence="3 4">
    <name type="scientific">Coniochaeta hoffmannii</name>
    <dbReference type="NCBI Taxonomy" id="91930"/>
    <lineage>
        <taxon>Eukaryota</taxon>
        <taxon>Fungi</taxon>
        <taxon>Dikarya</taxon>
        <taxon>Ascomycota</taxon>
        <taxon>Pezizomycotina</taxon>
        <taxon>Sordariomycetes</taxon>
        <taxon>Sordariomycetidae</taxon>
        <taxon>Coniochaetales</taxon>
        <taxon>Coniochaetaceae</taxon>
        <taxon>Coniochaeta</taxon>
    </lineage>
</organism>
<dbReference type="InterPro" id="IPR011992">
    <property type="entry name" value="EF-hand-dom_pair"/>
</dbReference>
<dbReference type="PROSITE" id="PS50031">
    <property type="entry name" value="EH"/>
    <property type="match status" value="1"/>
</dbReference>
<dbReference type="SMART" id="SM00027">
    <property type="entry name" value="EH"/>
    <property type="match status" value="1"/>
</dbReference>
<dbReference type="Proteomes" id="UP001174691">
    <property type="component" value="Unassembled WGS sequence"/>
</dbReference>
<reference evidence="3" key="1">
    <citation type="submission" date="2022-07" db="EMBL/GenBank/DDBJ databases">
        <title>Fungi with potential for degradation of polypropylene.</title>
        <authorList>
            <person name="Gostincar C."/>
        </authorList>
    </citation>
    <scope>NUCLEOTIDE SEQUENCE</scope>
    <source>
        <strain evidence="3">EXF-13287</strain>
    </source>
</reference>
<dbReference type="CDD" id="cd00052">
    <property type="entry name" value="EH"/>
    <property type="match status" value="1"/>
</dbReference>
<proteinExistence type="predicted"/>
<dbReference type="InterPro" id="IPR000261">
    <property type="entry name" value="EH_dom"/>
</dbReference>
<feature type="compositionally biased region" description="Basic residues" evidence="1">
    <location>
        <begin position="525"/>
        <end position="543"/>
    </location>
</feature>
<evidence type="ECO:0000259" key="2">
    <source>
        <dbReference type="PROSITE" id="PS50031"/>
    </source>
</evidence>
<protein>
    <recommendedName>
        <fullName evidence="2">EH domain-containing protein</fullName>
    </recommendedName>
</protein>
<gene>
    <name evidence="3" type="ORF">NKR19_g3339</name>
</gene>
<dbReference type="EMBL" id="JANBVN010000036">
    <property type="protein sequence ID" value="KAJ9158459.1"/>
    <property type="molecule type" value="Genomic_DNA"/>
</dbReference>
<dbReference type="Gene3D" id="1.10.238.10">
    <property type="entry name" value="EF-hand"/>
    <property type="match status" value="1"/>
</dbReference>
<feature type="compositionally biased region" description="Low complexity" evidence="1">
    <location>
        <begin position="395"/>
        <end position="420"/>
    </location>
</feature>
<feature type="compositionally biased region" description="Polar residues" evidence="1">
    <location>
        <begin position="116"/>
        <end position="129"/>
    </location>
</feature>
<name>A0AA38S914_9PEZI</name>
<comment type="caution">
    <text evidence="3">The sequence shown here is derived from an EMBL/GenBank/DDBJ whole genome shotgun (WGS) entry which is preliminary data.</text>
</comment>
<accession>A0AA38S914</accession>
<evidence type="ECO:0000256" key="1">
    <source>
        <dbReference type="SAM" id="MobiDB-lite"/>
    </source>
</evidence>
<feature type="region of interest" description="Disordered" evidence="1">
    <location>
        <begin position="507"/>
        <end position="618"/>
    </location>
</feature>
<feature type="compositionally biased region" description="Polar residues" evidence="1">
    <location>
        <begin position="472"/>
        <end position="491"/>
    </location>
</feature>
<keyword evidence="4" id="KW-1185">Reference proteome</keyword>
<feature type="compositionally biased region" description="Basic and acidic residues" evidence="1">
    <location>
        <begin position="268"/>
        <end position="292"/>
    </location>
</feature>
<dbReference type="SUPFAM" id="SSF47473">
    <property type="entry name" value="EF-hand"/>
    <property type="match status" value="1"/>
</dbReference>